<evidence type="ECO:0000313" key="2">
    <source>
        <dbReference type="EMBL" id="KAF4027456.1"/>
    </source>
</evidence>
<dbReference type="AlphaFoldDB" id="A0A833WHD1"/>
<dbReference type="EMBL" id="WSZM01001446">
    <property type="protein sequence ID" value="KAF4027456.1"/>
    <property type="molecule type" value="Genomic_DNA"/>
</dbReference>
<feature type="compositionally biased region" description="Basic and acidic residues" evidence="1">
    <location>
        <begin position="59"/>
        <end position="78"/>
    </location>
</feature>
<evidence type="ECO:0000313" key="3">
    <source>
        <dbReference type="Proteomes" id="UP000602510"/>
    </source>
</evidence>
<proteinExistence type="predicted"/>
<keyword evidence="3" id="KW-1185">Reference proteome</keyword>
<organism evidence="2 3">
    <name type="scientific">Phytophthora infestans</name>
    <name type="common">Potato late blight agent</name>
    <name type="synonym">Botrytis infestans</name>
    <dbReference type="NCBI Taxonomy" id="4787"/>
    <lineage>
        <taxon>Eukaryota</taxon>
        <taxon>Sar</taxon>
        <taxon>Stramenopiles</taxon>
        <taxon>Oomycota</taxon>
        <taxon>Peronosporomycetes</taxon>
        <taxon>Peronosporales</taxon>
        <taxon>Peronosporaceae</taxon>
        <taxon>Phytophthora</taxon>
    </lineage>
</organism>
<accession>A0A833WHD1</accession>
<reference evidence="2" key="1">
    <citation type="submission" date="2020-04" db="EMBL/GenBank/DDBJ databases">
        <title>Hybrid Assembly of Korean Phytophthora infestans isolates.</title>
        <authorList>
            <person name="Prokchorchik M."/>
            <person name="Lee Y."/>
            <person name="Seo J."/>
            <person name="Cho J.-H."/>
            <person name="Park Y.-E."/>
            <person name="Jang D.-C."/>
            <person name="Im J.-S."/>
            <person name="Choi J.-G."/>
            <person name="Park H.-J."/>
            <person name="Lee G.-B."/>
            <person name="Lee Y.-G."/>
            <person name="Hong S.-Y."/>
            <person name="Cho K."/>
            <person name="Sohn K.H."/>
        </authorList>
    </citation>
    <scope>NUCLEOTIDE SEQUENCE</scope>
    <source>
        <strain evidence="2">KR_1_A1</strain>
    </source>
</reference>
<evidence type="ECO:0000256" key="1">
    <source>
        <dbReference type="SAM" id="MobiDB-lite"/>
    </source>
</evidence>
<feature type="region of interest" description="Disordered" evidence="1">
    <location>
        <begin position="59"/>
        <end position="95"/>
    </location>
</feature>
<sequence length="443" mass="50108">MAGLTIPDQDAPPPGLPSKRLWTLLWRNHVVSNAGGPFALPRRGYGDDEDVDMEDVSGRVDGAEHEAQGRLSLSKRDQTMPTLPAPPNFRGSTAQEKQGFMKKYEAYCRLLSALETAFFRPFRMPVGACVEDERRRRIAMFEICKPIDAISEADRIDHFWEGWITGELEFDKVKTLMRRKLVMDVSLTDADSRASKLAHAMYQVLETENMEWMVESEPKKIIRYLMDALAPEQFKKTVKSWRASRTIPCLKMPSPLSSGFMPVVRNIYARLIALRTVPKQQPARQKTFYVNRGRRDQENPAQAKESAPVHAGKALRLEETPIEPGSACMTRVENVLDIHDVLLDSRADVNVASRGLVDQLLRSGAVVREAQCPSRQLATFDGSCFDVTQRVIFNMIELRTTAGPYLLRNTRAWVFKEETSKPVLVLSRPVMEHLGYSTDDILA</sequence>
<gene>
    <name evidence="2" type="ORF">GN244_ATG20935</name>
</gene>
<name>A0A833WHD1_PHYIN</name>
<comment type="caution">
    <text evidence="2">The sequence shown here is derived from an EMBL/GenBank/DDBJ whole genome shotgun (WGS) entry which is preliminary data.</text>
</comment>
<dbReference type="Proteomes" id="UP000602510">
    <property type="component" value="Unassembled WGS sequence"/>
</dbReference>
<protein>
    <submittedName>
        <fullName evidence="2">Uncharacterized protein</fullName>
    </submittedName>
</protein>